<dbReference type="Gene3D" id="1.10.287.1080">
    <property type="entry name" value="MazG-like"/>
    <property type="match status" value="2"/>
</dbReference>
<name>A0A2M9ZFD0_9LEPT</name>
<dbReference type="SUPFAM" id="SSF101386">
    <property type="entry name" value="all-alpha NTP pyrophosphatases"/>
    <property type="match status" value="2"/>
</dbReference>
<evidence type="ECO:0000313" key="2">
    <source>
        <dbReference type="EMBL" id="PJZ67113.1"/>
    </source>
</evidence>
<dbReference type="GO" id="GO:0046081">
    <property type="term" value="P:dUTP catabolic process"/>
    <property type="evidence" value="ECO:0007669"/>
    <property type="project" value="TreeGrafter"/>
</dbReference>
<dbReference type="InterPro" id="IPR048011">
    <property type="entry name" value="NTP-PPase_MazG-like_C"/>
</dbReference>
<dbReference type="GO" id="GO:0046052">
    <property type="term" value="P:UTP catabolic process"/>
    <property type="evidence" value="ECO:0007669"/>
    <property type="project" value="TreeGrafter"/>
</dbReference>
<dbReference type="EMBL" id="NPDT01000001">
    <property type="protein sequence ID" value="PJZ67113.1"/>
    <property type="molecule type" value="Genomic_DNA"/>
</dbReference>
<dbReference type="Proteomes" id="UP000231912">
    <property type="component" value="Unassembled WGS sequence"/>
</dbReference>
<dbReference type="PANTHER" id="PTHR30522:SF0">
    <property type="entry name" value="NUCLEOSIDE TRIPHOSPHATE PYROPHOSPHOHYDROLASE"/>
    <property type="match status" value="1"/>
</dbReference>
<keyword evidence="2" id="KW-0378">Hydrolase</keyword>
<dbReference type="GO" id="GO:0006203">
    <property type="term" value="P:dGTP catabolic process"/>
    <property type="evidence" value="ECO:0007669"/>
    <property type="project" value="TreeGrafter"/>
</dbReference>
<proteinExistence type="predicted"/>
<dbReference type="GO" id="GO:0046061">
    <property type="term" value="P:dATP catabolic process"/>
    <property type="evidence" value="ECO:0007669"/>
    <property type="project" value="TreeGrafter"/>
</dbReference>
<feature type="domain" description="NTP pyrophosphohydrolase MazG-like" evidence="1">
    <location>
        <begin position="182"/>
        <end position="245"/>
    </location>
</feature>
<dbReference type="InterPro" id="IPR011551">
    <property type="entry name" value="NTP_PyrPHydrolase_MazG"/>
</dbReference>
<gene>
    <name evidence="2" type="ORF">CH371_03290</name>
</gene>
<dbReference type="FunFam" id="1.10.287.1080:FF:000001">
    <property type="entry name" value="Nucleoside triphosphate pyrophosphohydrolase"/>
    <property type="match status" value="1"/>
</dbReference>
<dbReference type="AlphaFoldDB" id="A0A2M9ZFD0"/>
<dbReference type="CDD" id="cd11528">
    <property type="entry name" value="NTP-PPase_MazG_Nterm"/>
    <property type="match status" value="1"/>
</dbReference>
<feature type="domain" description="NTP pyrophosphohydrolase MazG-like" evidence="1">
    <location>
        <begin position="35"/>
        <end position="108"/>
    </location>
</feature>
<evidence type="ECO:0000313" key="3">
    <source>
        <dbReference type="Proteomes" id="UP000231912"/>
    </source>
</evidence>
<dbReference type="GO" id="GO:0006950">
    <property type="term" value="P:response to stress"/>
    <property type="evidence" value="ECO:0007669"/>
    <property type="project" value="UniProtKB-ARBA"/>
</dbReference>
<organism evidence="2 3">
    <name type="scientific">Leptospira wolffii</name>
    <dbReference type="NCBI Taxonomy" id="409998"/>
    <lineage>
        <taxon>Bacteria</taxon>
        <taxon>Pseudomonadati</taxon>
        <taxon>Spirochaetota</taxon>
        <taxon>Spirochaetia</taxon>
        <taxon>Leptospirales</taxon>
        <taxon>Leptospiraceae</taxon>
        <taxon>Leptospira</taxon>
    </lineage>
</organism>
<dbReference type="CDD" id="cd11529">
    <property type="entry name" value="NTP-PPase_MazG_Cterm"/>
    <property type="match status" value="1"/>
</dbReference>
<dbReference type="InterPro" id="IPR004518">
    <property type="entry name" value="MazG-like_dom"/>
</dbReference>
<dbReference type="GO" id="GO:0047429">
    <property type="term" value="F:nucleoside triphosphate diphosphatase activity"/>
    <property type="evidence" value="ECO:0007669"/>
    <property type="project" value="InterPro"/>
</dbReference>
<sequence length="400" mass="45407">MKAPNPNDYPGYLSYLQDITAKLRSPEGCPWDKEQTHLTLIPYLIEESQETVEALLKGDDEHSKEELGDLLFQVVLHAQIASERRAFDLEDVAKDVAEKLVLRHPHVFDPETGKIGSADEVVANWDSFKEKEKQLRNKKTDSKKSILAGVPETFPSLLKAEKYQKKAAKSGFDWENVKGVEEKLIEELNEFLEEVRAVEDPSANQVRIEEELGDLLFTIVNLARKLGISSESALTRTNAKFKGRIEYIESELSKSEKVFSETPLAELEILWNRAKTSLGKGPADAIQEKQYAVSDLIRGLSSYFIWKEISESDWPKSFLFSHKSKEYKLVFSVFGSMTLIPDSDPWGRKGQPIFYLNLNESNRRTWTDLDGSEYGKADSIYDAILTSIDIYQKGILKSKG</sequence>
<dbReference type="GO" id="GO:0046047">
    <property type="term" value="P:TTP catabolic process"/>
    <property type="evidence" value="ECO:0007669"/>
    <property type="project" value="TreeGrafter"/>
</dbReference>
<dbReference type="Pfam" id="PF03819">
    <property type="entry name" value="MazG"/>
    <property type="match status" value="2"/>
</dbReference>
<reference evidence="2 3" key="1">
    <citation type="submission" date="2017-07" db="EMBL/GenBank/DDBJ databases">
        <title>Leptospira spp. isolated from tropical soils.</title>
        <authorList>
            <person name="Thibeaux R."/>
            <person name="Iraola G."/>
            <person name="Ferres I."/>
            <person name="Bierque E."/>
            <person name="Girault D."/>
            <person name="Soupe-Gilbert M.-E."/>
            <person name="Picardeau M."/>
            <person name="Goarant C."/>
        </authorList>
    </citation>
    <scope>NUCLEOTIDE SEQUENCE [LARGE SCALE GENOMIC DNA]</scope>
    <source>
        <strain evidence="2 3">FH2-C-A2</strain>
    </source>
</reference>
<dbReference type="NCBIfam" id="NF047540">
    <property type="entry name" value="LIC_13241_dom"/>
    <property type="match status" value="1"/>
</dbReference>
<evidence type="ECO:0000259" key="1">
    <source>
        <dbReference type="Pfam" id="PF03819"/>
    </source>
</evidence>
<dbReference type="InterPro" id="IPR048015">
    <property type="entry name" value="NTP-PPase_MazG-like_N"/>
</dbReference>
<protein>
    <submittedName>
        <fullName evidence="2">Nucleoside triphosphate pyrophosphohydrolase</fullName>
    </submittedName>
</protein>
<dbReference type="NCBIfam" id="NF007113">
    <property type="entry name" value="PRK09562.1"/>
    <property type="match status" value="1"/>
</dbReference>
<dbReference type="PANTHER" id="PTHR30522">
    <property type="entry name" value="NUCLEOSIDE TRIPHOSPHATE PYROPHOSPHOHYDROLASE"/>
    <property type="match status" value="1"/>
</dbReference>
<comment type="caution">
    <text evidence="2">The sequence shown here is derived from an EMBL/GenBank/DDBJ whole genome shotgun (WGS) entry which is preliminary data.</text>
</comment>
<dbReference type="GO" id="GO:0046076">
    <property type="term" value="P:dTTP catabolic process"/>
    <property type="evidence" value="ECO:0007669"/>
    <property type="project" value="TreeGrafter"/>
</dbReference>
<dbReference type="NCBIfam" id="TIGR00444">
    <property type="entry name" value="mazG"/>
    <property type="match status" value="1"/>
</dbReference>
<accession>A0A2M9ZFD0</accession>